<name>A0ACD4RHV8_9BACI</name>
<dbReference type="Proteomes" id="UP001226091">
    <property type="component" value="Chromosome"/>
</dbReference>
<keyword evidence="2" id="KW-1185">Reference proteome</keyword>
<proteinExistence type="predicted"/>
<dbReference type="EMBL" id="CP126116">
    <property type="protein sequence ID" value="WHZ60067.1"/>
    <property type="molecule type" value="Genomic_DNA"/>
</dbReference>
<sequence length="102" mass="11607">MRQPILLILIALLLAGTVPQIHQHSFTAPAFDLEEHVQPSSADDKDDLKFPFFIEHSLAETESFLLAAVYFIAMLTGWNFRKKFLLAVFYQSSYFDKASLPS</sequence>
<evidence type="ECO:0000313" key="2">
    <source>
        <dbReference type="Proteomes" id="UP001226091"/>
    </source>
</evidence>
<reference evidence="2" key="1">
    <citation type="journal article" date="2025" name="Aquaculture">
        <title>Assessment of the bioflocculant production and safety properties of Metabacillus hrfriensis sp. nov. based on phenotypic and whole-genome sequencing analysis.</title>
        <authorList>
            <person name="Zhang R."/>
            <person name="Zhao Z."/>
            <person name="Luo L."/>
            <person name="Wang S."/>
            <person name="Guo K."/>
            <person name="Xu W."/>
        </authorList>
    </citation>
    <scope>NUCLEOTIDE SEQUENCE [LARGE SCALE GENOMIC DNA]</scope>
    <source>
        <strain evidence="2">CT-WN-B3</strain>
    </source>
</reference>
<gene>
    <name evidence="1" type="ORF">QLQ22_12355</name>
</gene>
<accession>A0ACD4RHV8</accession>
<organism evidence="1 2">
    <name type="scientific">Metabacillus hrfriensis</name>
    <dbReference type="NCBI Taxonomy" id="3048891"/>
    <lineage>
        <taxon>Bacteria</taxon>
        <taxon>Bacillati</taxon>
        <taxon>Bacillota</taxon>
        <taxon>Bacilli</taxon>
        <taxon>Bacillales</taxon>
        <taxon>Bacillaceae</taxon>
        <taxon>Metabacillus</taxon>
    </lineage>
</organism>
<evidence type="ECO:0000313" key="1">
    <source>
        <dbReference type="EMBL" id="WHZ60067.1"/>
    </source>
</evidence>
<protein>
    <submittedName>
        <fullName evidence="1">Uncharacterized protein</fullName>
    </submittedName>
</protein>